<protein>
    <submittedName>
        <fullName evidence="1">Uncharacterized protein</fullName>
    </submittedName>
</protein>
<accession>A0ABQ3UFA6</accession>
<evidence type="ECO:0000313" key="1">
    <source>
        <dbReference type="EMBL" id="GHJ34275.1"/>
    </source>
</evidence>
<evidence type="ECO:0000313" key="2">
    <source>
        <dbReference type="Proteomes" id="UP001054854"/>
    </source>
</evidence>
<name>A0ABQ3UFA6_STRHY</name>
<proteinExistence type="predicted"/>
<dbReference type="Gene3D" id="1.10.10.10">
    <property type="entry name" value="Winged helix-like DNA-binding domain superfamily/Winged helix DNA-binding domain"/>
    <property type="match status" value="1"/>
</dbReference>
<dbReference type="EMBL" id="BNEK01000007">
    <property type="protein sequence ID" value="GHJ34275.1"/>
    <property type="molecule type" value="Genomic_DNA"/>
</dbReference>
<keyword evidence="2" id="KW-1185">Reference proteome</keyword>
<dbReference type="InterPro" id="IPR036388">
    <property type="entry name" value="WH-like_DNA-bd_sf"/>
</dbReference>
<comment type="caution">
    <text evidence="1">The sequence shown here is derived from an EMBL/GenBank/DDBJ whole genome shotgun (WGS) entry which is preliminary data.</text>
</comment>
<dbReference type="RefSeq" id="WP_236260093.1">
    <property type="nucleotide sequence ID" value="NZ_BNEK01000007.1"/>
</dbReference>
<dbReference type="Proteomes" id="UP001054854">
    <property type="component" value="Unassembled WGS sequence"/>
</dbReference>
<gene>
    <name evidence="1" type="ORF">TPA0910_87080</name>
</gene>
<organism evidence="1 2">
    <name type="scientific">Streptomyces hygroscopicus</name>
    <dbReference type="NCBI Taxonomy" id="1912"/>
    <lineage>
        <taxon>Bacteria</taxon>
        <taxon>Bacillati</taxon>
        <taxon>Actinomycetota</taxon>
        <taxon>Actinomycetes</taxon>
        <taxon>Kitasatosporales</taxon>
        <taxon>Streptomycetaceae</taxon>
        <taxon>Streptomyces</taxon>
        <taxon>Streptomyces violaceusniger group</taxon>
    </lineage>
</organism>
<sequence length="183" mass="20219">MSDGMTAEQRGDFVEALMPVAAGLAMAVREETPAEVKARLHELDRHELEAVAVVLAAMVDPDRPLIDALGWVDFDEHGEPLKGPQKSRRTVGSLARAQIVDRTQGVDRVAVERALNGERFQLNQHERTIGVDLGIRRGMSYDDVADRLGMTREAVQRSWDRSKKQARANGQYVPLQPVGQIAA</sequence>
<reference evidence="1" key="1">
    <citation type="submission" date="2024-05" db="EMBL/GenBank/DDBJ databases">
        <title>Whole genome shotgun sequence of Streptomyces hygroscopicus NBRC 113678.</title>
        <authorList>
            <person name="Komaki H."/>
            <person name="Tamura T."/>
        </authorList>
    </citation>
    <scope>NUCLEOTIDE SEQUENCE</scope>
    <source>
        <strain evidence="1">N11-34</strain>
    </source>
</reference>